<dbReference type="NCBIfam" id="TIGR02116">
    <property type="entry name" value="toxin_Txe_YoeB"/>
    <property type="match status" value="1"/>
</dbReference>
<dbReference type="GO" id="GO:0016787">
    <property type="term" value="F:hydrolase activity"/>
    <property type="evidence" value="ECO:0007669"/>
    <property type="project" value="UniProtKB-KW"/>
</dbReference>
<keyword evidence="4" id="KW-0255">Endonuclease</keyword>
<reference evidence="9 10" key="1">
    <citation type="submission" date="2020-12" db="EMBL/GenBank/DDBJ databases">
        <title>Genome sequence of clinical Mycobacterium intracellulare strains.</title>
        <authorList>
            <person name="Tateishi Y."/>
            <person name="Matsumoto S."/>
            <person name="Fukushima Y."/>
            <person name="Nakajima C."/>
            <person name="Suzuki Y."/>
        </authorList>
    </citation>
    <scope>NUCLEOTIDE SEQUENCE [LARGE SCALE GENOMIC DNA]</scope>
    <source>
        <strain evidence="9 10">M018</strain>
    </source>
</reference>
<name>A0A7R7MS55_MYCIT</name>
<dbReference type="PANTHER" id="PTHR38039">
    <property type="entry name" value="TOXIN YOEB"/>
    <property type="match status" value="1"/>
</dbReference>
<evidence type="ECO:0000256" key="5">
    <source>
        <dbReference type="ARBA" id="ARBA00022801"/>
    </source>
</evidence>
<dbReference type="AlphaFoldDB" id="A0A7R7MS55"/>
<keyword evidence="5" id="KW-0378">Hydrolase</keyword>
<dbReference type="InterPro" id="IPR035093">
    <property type="entry name" value="RelE/ParE_toxin_dom_sf"/>
</dbReference>
<dbReference type="PANTHER" id="PTHR38039:SF1">
    <property type="entry name" value="TOXIN YOEB"/>
    <property type="match status" value="1"/>
</dbReference>
<evidence type="ECO:0000256" key="2">
    <source>
        <dbReference type="ARBA" id="ARBA00022649"/>
    </source>
</evidence>
<feature type="region of interest" description="Disordered" evidence="8">
    <location>
        <begin position="1"/>
        <end position="27"/>
    </location>
</feature>
<keyword evidence="2" id="KW-1277">Toxin-antitoxin system</keyword>
<evidence type="ECO:0000256" key="7">
    <source>
        <dbReference type="ARBA" id="ARBA00050056"/>
    </source>
</evidence>
<organism evidence="9 10">
    <name type="scientific">Mycobacterium intracellulare</name>
    <dbReference type="NCBI Taxonomy" id="1767"/>
    <lineage>
        <taxon>Bacteria</taxon>
        <taxon>Bacillati</taxon>
        <taxon>Actinomycetota</taxon>
        <taxon>Actinomycetes</taxon>
        <taxon>Mycobacteriales</taxon>
        <taxon>Mycobacteriaceae</taxon>
        <taxon>Mycobacterium</taxon>
        <taxon>Mycobacterium avium complex (MAC)</taxon>
    </lineage>
</organism>
<gene>
    <name evidence="9" type="ORF">MINTM018_17950</name>
</gene>
<dbReference type="Gene3D" id="3.30.2310.20">
    <property type="entry name" value="RelE-like"/>
    <property type="match status" value="1"/>
</dbReference>
<evidence type="ECO:0000313" key="9">
    <source>
        <dbReference type="EMBL" id="BCO99025.1"/>
    </source>
</evidence>
<dbReference type="Proteomes" id="UP000595205">
    <property type="component" value="Chromosome"/>
</dbReference>
<dbReference type="SUPFAM" id="SSF143011">
    <property type="entry name" value="RelE-like"/>
    <property type="match status" value="1"/>
</dbReference>
<dbReference type="InterPro" id="IPR009614">
    <property type="entry name" value="YoeB_toxin"/>
</dbReference>
<dbReference type="GO" id="GO:0004519">
    <property type="term" value="F:endonuclease activity"/>
    <property type="evidence" value="ECO:0007669"/>
    <property type="project" value="UniProtKB-KW"/>
</dbReference>
<proteinExistence type="inferred from homology"/>
<evidence type="ECO:0000256" key="4">
    <source>
        <dbReference type="ARBA" id="ARBA00022759"/>
    </source>
</evidence>
<protein>
    <recommendedName>
        <fullName evidence="7">Endoribonuclease YoeB</fullName>
    </recommendedName>
    <alternativeName>
        <fullName evidence="6">Putative mRNA interferase YoeB</fullName>
    </alternativeName>
</protein>
<keyword evidence="3" id="KW-0540">Nuclease</keyword>
<comment type="similarity">
    <text evidence="1">Belongs to the YoeB family.</text>
</comment>
<dbReference type="GO" id="GO:0006401">
    <property type="term" value="P:RNA catabolic process"/>
    <property type="evidence" value="ECO:0007669"/>
    <property type="project" value="InterPro"/>
</dbReference>
<evidence type="ECO:0000256" key="6">
    <source>
        <dbReference type="ARBA" id="ARBA00030388"/>
    </source>
</evidence>
<evidence type="ECO:0000256" key="3">
    <source>
        <dbReference type="ARBA" id="ARBA00022722"/>
    </source>
</evidence>
<evidence type="ECO:0000256" key="1">
    <source>
        <dbReference type="ARBA" id="ARBA00008172"/>
    </source>
</evidence>
<dbReference type="Pfam" id="PF06769">
    <property type="entry name" value="YoeB_toxin"/>
    <property type="match status" value="1"/>
</dbReference>
<evidence type="ECO:0000256" key="8">
    <source>
        <dbReference type="SAM" id="MobiDB-lite"/>
    </source>
</evidence>
<evidence type="ECO:0000313" key="10">
    <source>
        <dbReference type="Proteomes" id="UP000595205"/>
    </source>
</evidence>
<dbReference type="GO" id="GO:0045892">
    <property type="term" value="P:negative regulation of DNA-templated transcription"/>
    <property type="evidence" value="ECO:0007669"/>
    <property type="project" value="TreeGrafter"/>
</dbReference>
<dbReference type="EMBL" id="AP024255">
    <property type="protein sequence ID" value="BCO99025.1"/>
    <property type="molecule type" value="Genomic_DNA"/>
</dbReference>
<sequence length="119" mass="13337">MAMAASKRGGTDGSTGQRAPAHPPCGRNRDCGSMLISAHDWKAWDDYLHWQTADRAVPKRINELIAEACRSPQAGIGKPEPLKYGLVGAWSRRITHQHRLVYRVVGDDLQILQVRYHHT</sequence>
<accession>A0A7R7MS55</accession>